<evidence type="ECO:0000259" key="1">
    <source>
        <dbReference type="Pfam" id="PF06568"/>
    </source>
</evidence>
<gene>
    <name evidence="2" type="ORF">COB13_17140</name>
</gene>
<reference key="1">
    <citation type="submission" date="2017-08" db="EMBL/GenBank/DDBJ databases">
        <title>A dynamic microbial community with high functional redundancy inhabits the cold, oxic subseafloor aquifer.</title>
        <authorList>
            <person name="Tully B.J."/>
            <person name="Wheat C.G."/>
            <person name="Glazer B.T."/>
            <person name="Huber J.A."/>
        </authorList>
    </citation>
    <scope>NUCLEOTIDE SEQUENCE [LARGE SCALE GENOMIC DNA]</scope>
</reference>
<sequence length="83" mass="9712">MPIYKMLDEQGLFLFATYRINIMALFTLTKTEKTKKSTGFIAKYNETAKLRRAEREMNKMSDRMLEDIGVSRGDVHGKIWGEF</sequence>
<proteinExistence type="predicted"/>
<organism evidence="2">
    <name type="scientific">OCS116 cluster bacterium</name>
    <dbReference type="NCBI Taxonomy" id="2030921"/>
    <lineage>
        <taxon>Bacteria</taxon>
        <taxon>Pseudomonadati</taxon>
        <taxon>Pseudomonadota</taxon>
        <taxon>Alphaproteobacteria</taxon>
        <taxon>OCS116 cluster</taxon>
    </lineage>
</organism>
<dbReference type="Pfam" id="PF06568">
    <property type="entry name" value="YjiS-like"/>
    <property type="match status" value="1"/>
</dbReference>
<name>A0A2A4YPH8_9PROT</name>
<feature type="domain" description="YjiS-like" evidence="1">
    <location>
        <begin position="42"/>
        <end position="76"/>
    </location>
</feature>
<dbReference type="InterPro" id="IPR009506">
    <property type="entry name" value="YjiS-like"/>
</dbReference>
<accession>A0A2A4YPH8</accession>
<evidence type="ECO:0000313" key="2">
    <source>
        <dbReference type="EMBL" id="PCI96732.1"/>
    </source>
</evidence>
<reference evidence="2" key="2">
    <citation type="journal article" date="2018" name="ISME J.">
        <title>A dynamic microbial community with high functional redundancy inhabits the cold, oxic subseafloor aquifer.</title>
        <authorList>
            <person name="Tully B.J."/>
            <person name="Wheat C.G."/>
            <person name="Glazer B.T."/>
            <person name="Huber J.A."/>
        </authorList>
    </citation>
    <scope>NUCLEOTIDE SEQUENCE</scope>
    <source>
        <strain evidence="2">NORP83</strain>
    </source>
</reference>
<dbReference type="EMBL" id="NVUS01000039">
    <property type="protein sequence ID" value="PCI96732.1"/>
    <property type="molecule type" value="Genomic_DNA"/>
</dbReference>
<protein>
    <recommendedName>
        <fullName evidence="1">YjiS-like domain-containing protein</fullName>
    </recommendedName>
</protein>
<comment type="caution">
    <text evidence="2">The sequence shown here is derived from an EMBL/GenBank/DDBJ whole genome shotgun (WGS) entry which is preliminary data.</text>
</comment>
<dbReference type="AlphaFoldDB" id="A0A2A4YPH8"/>